<keyword evidence="1" id="KW-0175">Coiled coil</keyword>
<dbReference type="AlphaFoldDB" id="U6GTS4"/>
<feature type="coiled-coil region" evidence="1">
    <location>
        <begin position="73"/>
        <end position="143"/>
    </location>
</feature>
<dbReference type="VEuPathDB" id="ToxoDB:EAH_00009610"/>
<protein>
    <recommendedName>
        <fullName evidence="4">Coiled-coil domain-containing protein 153</fullName>
    </recommendedName>
</protein>
<sequence length="217" mass="24119">MPTAKPEVYVNLQLRRRCLLPLHCSLAELEEERREKSERASAELKLQIEALGEGFNEQDRLLFSTIGALSLRNAEAKTHYQQLIQNLQKQLQAAERDVATAEKDVAATRCSKEKELQNAKEALHHLEKELEKMTFKFADLLNDTAEKLAERISMSQGSWATEQKRTPLELRMKQESPTGLGTALDLPGEGGCWGFDAPHGGPVLAELWAEGQAVGGG</sequence>
<evidence type="ECO:0000313" key="3">
    <source>
        <dbReference type="Proteomes" id="UP000018050"/>
    </source>
</evidence>
<accession>U6GTS4</accession>
<reference evidence="2" key="1">
    <citation type="submission" date="2013-10" db="EMBL/GenBank/DDBJ databases">
        <title>Genomic analysis of the causative agents of coccidiosis in chickens.</title>
        <authorList>
            <person name="Reid A.J."/>
            <person name="Blake D."/>
            <person name="Billington K."/>
            <person name="Browne H."/>
            <person name="Dunn M."/>
            <person name="Hung S."/>
            <person name="Kawahara F."/>
            <person name="Miranda-Saavedra D."/>
            <person name="Mourier T."/>
            <person name="Nagra H."/>
            <person name="Otto T.D."/>
            <person name="Rawlings N."/>
            <person name="Sanchez A."/>
            <person name="Sanders M."/>
            <person name="Subramaniam C."/>
            <person name="Tay Y."/>
            <person name="Dear P."/>
            <person name="Doerig C."/>
            <person name="Gruber A."/>
            <person name="Parkinson J."/>
            <person name="Shirley M."/>
            <person name="Wan K.L."/>
            <person name="Berriman M."/>
            <person name="Tomley F."/>
            <person name="Pain A."/>
        </authorList>
    </citation>
    <scope>NUCLEOTIDE SEQUENCE [LARGE SCALE GENOMIC DNA]</scope>
    <source>
        <strain evidence="2">Houghton</strain>
    </source>
</reference>
<organism evidence="2 3">
    <name type="scientific">Eimeria acervulina</name>
    <name type="common">Coccidian parasite</name>
    <dbReference type="NCBI Taxonomy" id="5801"/>
    <lineage>
        <taxon>Eukaryota</taxon>
        <taxon>Sar</taxon>
        <taxon>Alveolata</taxon>
        <taxon>Apicomplexa</taxon>
        <taxon>Conoidasida</taxon>
        <taxon>Coccidia</taxon>
        <taxon>Eucoccidiorida</taxon>
        <taxon>Eimeriorina</taxon>
        <taxon>Eimeriidae</taxon>
        <taxon>Eimeria</taxon>
    </lineage>
</organism>
<gene>
    <name evidence="2" type="ORF">EAH_00009610</name>
</gene>
<evidence type="ECO:0000256" key="1">
    <source>
        <dbReference type="SAM" id="Coils"/>
    </source>
</evidence>
<dbReference type="OrthoDB" id="347516at2759"/>
<dbReference type="GeneID" id="25269031"/>
<evidence type="ECO:0008006" key="4">
    <source>
        <dbReference type="Google" id="ProtNLM"/>
    </source>
</evidence>
<name>U6GTS4_EIMAC</name>
<keyword evidence="3" id="KW-1185">Reference proteome</keyword>
<proteinExistence type="predicted"/>
<reference evidence="2" key="2">
    <citation type="submission" date="2013-10" db="EMBL/GenBank/DDBJ databases">
        <authorList>
            <person name="Aslett M."/>
        </authorList>
    </citation>
    <scope>NUCLEOTIDE SEQUENCE [LARGE SCALE GENOMIC DNA]</scope>
    <source>
        <strain evidence="2">Houghton</strain>
    </source>
</reference>
<dbReference type="EMBL" id="HG673432">
    <property type="protein sequence ID" value="CDI83540.1"/>
    <property type="molecule type" value="Genomic_DNA"/>
</dbReference>
<dbReference type="Proteomes" id="UP000018050">
    <property type="component" value="Unassembled WGS sequence"/>
</dbReference>
<dbReference type="RefSeq" id="XP_013247351.1">
    <property type="nucleotide sequence ID" value="XM_013391897.1"/>
</dbReference>
<evidence type="ECO:0000313" key="2">
    <source>
        <dbReference type="EMBL" id="CDI83540.1"/>
    </source>
</evidence>